<protein>
    <submittedName>
        <fullName evidence="2">Uncharacterized protein</fullName>
    </submittedName>
</protein>
<feature type="compositionally biased region" description="Basic and acidic residues" evidence="1">
    <location>
        <begin position="103"/>
        <end position="135"/>
    </location>
</feature>
<accession>A0A644X511</accession>
<sequence length="135" mass="15132">MKLTPSKKLSIREIIEDKKDVVLAAIANGNSFRDIVNYLSKKGLNLSHETLRKIVGQWQQGDVMHVNSATTKAVQDHQPATAETRQIESRIVVGTVNSLPTGSHRDADSVTKKESTKREKFEKAKFEVEPDKEAY</sequence>
<dbReference type="AlphaFoldDB" id="A0A644X511"/>
<feature type="region of interest" description="Disordered" evidence="1">
    <location>
        <begin position="96"/>
        <end position="135"/>
    </location>
</feature>
<proteinExistence type="predicted"/>
<comment type="caution">
    <text evidence="2">The sequence shown here is derived from an EMBL/GenBank/DDBJ whole genome shotgun (WGS) entry which is preliminary data.</text>
</comment>
<organism evidence="2">
    <name type="scientific">bioreactor metagenome</name>
    <dbReference type="NCBI Taxonomy" id="1076179"/>
    <lineage>
        <taxon>unclassified sequences</taxon>
        <taxon>metagenomes</taxon>
        <taxon>ecological metagenomes</taxon>
    </lineage>
</organism>
<evidence type="ECO:0000313" key="2">
    <source>
        <dbReference type="EMBL" id="MPM10941.1"/>
    </source>
</evidence>
<gene>
    <name evidence="2" type="ORF">SDC9_57278</name>
</gene>
<name>A0A644X511_9ZZZZ</name>
<reference evidence="2" key="1">
    <citation type="submission" date="2019-08" db="EMBL/GenBank/DDBJ databases">
        <authorList>
            <person name="Kucharzyk K."/>
            <person name="Murdoch R.W."/>
            <person name="Higgins S."/>
            <person name="Loffler F."/>
        </authorList>
    </citation>
    <scope>NUCLEOTIDE SEQUENCE</scope>
</reference>
<evidence type="ECO:0000256" key="1">
    <source>
        <dbReference type="SAM" id="MobiDB-lite"/>
    </source>
</evidence>
<dbReference type="EMBL" id="VSSQ01001762">
    <property type="protein sequence ID" value="MPM10941.1"/>
    <property type="molecule type" value="Genomic_DNA"/>
</dbReference>